<dbReference type="InterPro" id="IPR023375">
    <property type="entry name" value="ADC_dom_sf"/>
</dbReference>
<dbReference type="OrthoDB" id="1633687at2"/>
<organism evidence="1 2">
    <name type="scientific">Mycolicibacterium rutilum</name>
    <name type="common">Mycobacterium rutilum</name>
    <dbReference type="NCBI Taxonomy" id="370526"/>
    <lineage>
        <taxon>Bacteria</taxon>
        <taxon>Bacillati</taxon>
        <taxon>Actinomycetota</taxon>
        <taxon>Actinomycetes</taxon>
        <taxon>Mycobacteriales</taxon>
        <taxon>Mycobacteriaceae</taxon>
        <taxon>Mycolicibacterium</taxon>
    </lineage>
</organism>
<accession>A0A1H6JNJ3</accession>
<dbReference type="Proteomes" id="UP000182915">
    <property type="component" value="Chromosome I"/>
</dbReference>
<dbReference type="InterPro" id="IPR010451">
    <property type="entry name" value="Acetoacetate_decarboxylase"/>
</dbReference>
<dbReference type="SUPFAM" id="SSF160104">
    <property type="entry name" value="Acetoacetate decarboxylase-like"/>
    <property type="match status" value="1"/>
</dbReference>
<dbReference type="Gene3D" id="2.40.400.10">
    <property type="entry name" value="Acetoacetate decarboxylase-like"/>
    <property type="match status" value="1"/>
</dbReference>
<evidence type="ECO:0000313" key="2">
    <source>
        <dbReference type="Proteomes" id="UP000182915"/>
    </source>
</evidence>
<keyword evidence="2" id="KW-1185">Reference proteome</keyword>
<dbReference type="GO" id="GO:0016829">
    <property type="term" value="F:lyase activity"/>
    <property type="evidence" value="ECO:0007669"/>
    <property type="project" value="InterPro"/>
</dbReference>
<name>A0A1H6JNJ3_MYCRU</name>
<dbReference type="AlphaFoldDB" id="A0A1H6JNJ3"/>
<evidence type="ECO:0000313" key="1">
    <source>
        <dbReference type="EMBL" id="SEH62132.1"/>
    </source>
</evidence>
<sequence length="234" mass="25802">MTQHTIAGTVLTMPVQVRTASQHTAMFAVDADAAQRMIDYSGLQVYRPLPGRAIATLIMTHFIDSDLGAYYEYSTCVSVTPPGLKPGLRSLQTAFVHHMFVDQSFTLEAGRTIWGFPKIMADYTIRDGARFGFDARIDGQFVIGMEFSPGFKIPAASRKQELLSYSCLDGVPRESQFEMLPADVRYRFGGVRVRLGDHPIAQELASLGLPKRALVSMSAGNVEMSFADAQEVRP</sequence>
<reference evidence="2" key="1">
    <citation type="submission" date="2016-10" db="EMBL/GenBank/DDBJ databases">
        <authorList>
            <person name="Varghese N."/>
            <person name="Submissions S."/>
        </authorList>
    </citation>
    <scope>NUCLEOTIDE SEQUENCE [LARGE SCALE GENOMIC DNA]</scope>
    <source>
        <strain evidence="2">DSM 45405</strain>
    </source>
</reference>
<dbReference type="Pfam" id="PF06314">
    <property type="entry name" value="ADC"/>
    <property type="match status" value="1"/>
</dbReference>
<dbReference type="RefSeq" id="WP_083407095.1">
    <property type="nucleotide sequence ID" value="NZ_LT629971.1"/>
</dbReference>
<proteinExistence type="predicted"/>
<gene>
    <name evidence="1" type="ORF">SAMN04489835_2119</name>
</gene>
<dbReference type="STRING" id="370526.SAMN04489835_2119"/>
<dbReference type="EMBL" id="LT629971">
    <property type="protein sequence ID" value="SEH62132.1"/>
    <property type="molecule type" value="Genomic_DNA"/>
</dbReference>
<protein>
    <submittedName>
        <fullName evidence="1">Acetoacetate decarboxylase (ADC)</fullName>
    </submittedName>
</protein>